<dbReference type="EMBL" id="JAHDYS010000002">
    <property type="protein sequence ID" value="MBT1070815.1"/>
    <property type="molecule type" value="Genomic_DNA"/>
</dbReference>
<comment type="caution">
    <text evidence="3">The sequence shown here is derived from an EMBL/GenBank/DDBJ whole genome shotgun (WGS) entry which is preliminary data.</text>
</comment>
<dbReference type="NCBIfam" id="NF045524">
    <property type="entry name" value="MXAN_6640_HExxH"/>
    <property type="match status" value="1"/>
</dbReference>
<keyword evidence="4" id="KW-1185">Reference proteome</keyword>
<name>A0ABS5U572_9BACT</name>
<feature type="transmembrane region" description="Helical" evidence="1">
    <location>
        <begin position="573"/>
        <end position="596"/>
    </location>
</feature>
<dbReference type="NCBIfam" id="NF041770">
    <property type="entry name" value="CFI_box_CTERM"/>
    <property type="match status" value="1"/>
</dbReference>
<dbReference type="InterPro" id="IPR049886">
    <property type="entry name" value="CFI_box_CTERM_dom"/>
</dbReference>
<proteinExistence type="predicted"/>
<evidence type="ECO:0000313" key="3">
    <source>
        <dbReference type="EMBL" id="MBT1070815.1"/>
    </source>
</evidence>
<evidence type="ECO:0000256" key="2">
    <source>
        <dbReference type="SAM" id="SignalP"/>
    </source>
</evidence>
<keyword evidence="1" id="KW-0472">Membrane</keyword>
<gene>
    <name evidence="3" type="ORF">KJB30_03380</name>
</gene>
<feature type="chain" id="PRO_5045600017" evidence="2">
    <location>
        <begin position="25"/>
        <end position="615"/>
    </location>
</feature>
<feature type="signal peptide" evidence="2">
    <location>
        <begin position="1"/>
        <end position="24"/>
    </location>
</feature>
<dbReference type="PROSITE" id="PS51257">
    <property type="entry name" value="PROKAR_LIPOPROTEIN"/>
    <property type="match status" value="1"/>
</dbReference>
<keyword evidence="1" id="KW-0812">Transmembrane</keyword>
<protein>
    <submittedName>
        <fullName evidence="3">Uncharacterized protein</fullName>
    </submittedName>
</protein>
<reference evidence="3 4" key="1">
    <citation type="submission" date="2021-05" db="EMBL/GenBank/DDBJ databases">
        <title>The draft genome of Geobacter chapellei DSM 13688.</title>
        <authorList>
            <person name="Xu Z."/>
            <person name="Masuda Y."/>
            <person name="Itoh H."/>
            <person name="Senoo K."/>
        </authorList>
    </citation>
    <scope>NUCLEOTIDE SEQUENCE [LARGE SCALE GENOMIC DNA]</scope>
    <source>
        <strain evidence="3 4">DSM 13688</strain>
    </source>
</reference>
<organism evidence="3 4">
    <name type="scientific">Pelotalea chapellei</name>
    <dbReference type="NCBI Taxonomy" id="44671"/>
    <lineage>
        <taxon>Bacteria</taxon>
        <taxon>Pseudomonadati</taxon>
        <taxon>Thermodesulfobacteriota</taxon>
        <taxon>Desulfuromonadia</taxon>
        <taxon>Geobacterales</taxon>
        <taxon>Geobacteraceae</taxon>
        <taxon>Pelotalea</taxon>
    </lineage>
</organism>
<dbReference type="RefSeq" id="WP_214296522.1">
    <property type="nucleotide sequence ID" value="NZ_JAHDYS010000002.1"/>
</dbReference>
<accession>A0ABS5U572</accession>
<evidence type="ECO:0000256" key="1">
    <source>
        <dbReference type="SAM" id="Phobius"/>
    </source>
</evidence>
<evidence type="ECO:0000313" key="4">
    <source>
        <dbReference type="Proteomes" id="UP000784128"/>
    </source>
</evidence>
<keyword evidence="1" id="KW-1133">Transmembrane helix</keyword>
<sequence length="615" mass="66072">MKKFLLRLGLTATTSLVLASLACAGVLDEQYLARFGVATPTALQKAVALPTAVDSALPKCGTPDKHGLQRDWNKLEATTQKTLAKQLAAPVLTGTDSTKFTLISPSGRFTLHYTTAGGDAVPSILWVQTVAQTFDEVANAYISRGWRLAPTNSVDGRYHVYLRDLAPARLYGLTTSDASAASTGFLHAFSSFLEIDNNYTDSIYTDATGGPYTPLESLQITAAHEYHHAIQYGYNFFFDVWYAEATSTWQEAELYGNVGQNYNYIAGWLNNTTASLDLAVGTDATGTGAGYGRWIFNRYLAEQHGTGVIKTSWDRLATLDPPGNNADIRMVPVLETLLIGAPFNTSLGADFFGFTKRVYTRGWTNPTDENRVHLYVPVGTYSAYPVNSTASSPVPSITLPHYSFAYYKFRPAAIGDLTITVTKTSGIQTAVFKKTAGTISEIGTNAGAGSSYTIVGFGALNPATDEVVLLITNTTDADNHVASFSTDGTINPVTEPSTASTDGGGGGGGGCFIATAAYGSYLHPQVQVLRDFRDHVLLTNAPGRAFVALYYQLSPPVADFIARHESLRMLVRLMLAPLIFAVKYPLVLGGLLMVAAGASLYRVRRLTAIADSHAK</sequence>
<dbReference type="Proteomes" id="UP000784128">
    <property type="component" value="Unassembled WGS sequence"/>
</dbReference>
<keyword evidence="2" id="KW-0732">Signal</keyword>